<organism evidence="3 4">
    <name type="scientific">Pseudonocardia acidicola</name>
    <dbReference type="NCBI Taxonomy" id="2724939"/>
    <lineage>
        <taxon>Bacteria</taxon>
        <taxon>Bacillati</taxon>
        <taxon>Actinomycetota</taxon>
        <taxon>Actinomycetes</taxon>
        <taxon>Pseudonocardiales</taxon>
        <taxon>Pseudonocardiaceae</taxon>
        <taxon>Pseudonocardia</taxon>
    </lineage>
</organism>
<dbReference type="RefSeq" id="WP_169382396.1">
    <property type="nucleotide sequence ID" value="NZ_JAAXLA010000029.1"/>
</dbReference>
<reference evidence="3 4" key="1">
    <citation type="submission" date="2020-04" db="EMBL/GenBank/DDBJ databases">
        <authorList>
            <person name="Klaysubun C."/>
            <person name="Duangmal K."/>
            <person name="Lipun K."/>
        </authorList>
    </citation>
    <scope>NUCLEOTIDE SEQUENCE [LARGE SCALE GENOMIC DNA]</scope>
    <source>
        <strain evidence="3 4">K10HN5</strain>
    </source>
</reference>
<evidence type="ECO:0000313" key="4">
    <source>
        <dbReference type="Proteomes" id="UP000820669"/>
    </source>
</evidence>
<keyword evidence="1" id="KW-0812">Transmembrane</keyword>
<feature type="domain" description="DUF1206" evidence="2">
    <location>
        <begin position="208"/>
        <end position="277"/>
    </location>
</feature>
<feature type="transmembrane region" description="Helical" evidence="1">
    <location>
        <begin position="153"/>
        <end position="181"/>
    </location>
</feature>
<feature type="transmembrane region" description="Helical" evidence="1">
    <location>
        <begin position="32"/>
        <end position="54"/>
    </location>
</feature>
<name>A0ABX1SFK3_9PSEU</name>
<evidence type="ECO:0000313" key="3">
    <source>
        <dbReference type="EMBL" id="NMH98953.1"/>
    </source>
</evidence>
<gene>
    <name evidence="3" type="ORF">HF526_16795</name>
</gene>
<dbReference type="Proteomes" id="UP000820669">
    <property type="component" value="Unassembled WGS sequence"/>
</dbReference>
<accession>A0ABX1SFK3</accession>
<keyword evidence="1" id="KW-0472">Membrane</keyword>
<dbReference type="EMBL" id="JAAXLA010000029">
    <property type="protein sequence ID" value="NMH98953.1"/>
    <property type="molecule type" value="Genomic_DNA"/>
</dbReference>
<feature type="transmembrane region" description="Helical" evidence="1">
    <location>
        <begin position="250"/>
        <end position="272"/>
    </location>
</feature>
<feature type="domain" description="DUF1206" evidence="2">
    <location>
        <begin position="30"/>
        <end position="98"/>
    </location>
</feature>
<keyword evidence="4" id="KW-1185">Reference proteome</keyword>
<protein>
    <submittedName>
        <fullName evidence="3">DUF1206 domain-containing protein</fullName>
    </submittedName>
</protein>
<comment type="caution">
    <text evidence="3">The sequence shown here is derived from an EMBL/GenBank/DDBJ whole genome shotgun (WGS) entry which is preliminary data.</text>
</comment>
<feature type="transmembrane region" description="Helical" evidence="1">
    <location>
        <begin position="115"/>
        <end position="133"/>
    </location>
</feature>
<feature type="transmembrane region" description="Helical" evidence="1">
    <location>
        <begin position="202"/>
        <end position="230"/>
    </location>
</feature>
<keyword evidence="1" id="KW-1133">Transmembrane helix</keyword>
<proteinExistence type="predicted"/>
<sequence length="279" mass="28247">MSGPLPRLRRLVREGRSDAPGRAVDLLGRVGLVGYGVVHLLVAWLALQIVAGALPRGSADAQGAVAAVAVTPYGAVALVVTTAGLIAFAVWQFTAAVIGFRWVTGGERTRKRAGAIAKAVAMVGLATVSAGFVDGRGAPSGDPGARTLTADLLAVPAGRVLVALVAAVLFVIAGTMTYTGTRRTFMGDLDVRRLRPAARRGIEWLGVAGHLSRALALAVVGLLMGAAAFASDPRLAGGLDAALRAIGATAPGRVLLAVVALGFGAFGLFCLADAATRRA</sequence>
<feature type="transmembrane region" description="Helical" evidence="1">
    <location>
        <begin position="74"/>
        <end position="103"/>
    </location>
</feature>
<dbReference type="InterPro" id="IPR009597">
    <property type="entry name" value="DUF1206"/>
</dbReference>
<dbReference type="Pfam" id="PF06724">
    <property type="entry name" value="DUF1206"/>
    <property type="match status" value="3"/>
</dbReference>
<evidence type="ECO:0000256" key="1">
    <source>
        <dbReference type="SAM" id="Phobius"/>
    </source>
</evidence>
<evidence type="ECO:0000259" key="2">
    <source>
        <dbReference type="Pfam" id="PF06724"/>
    </source>
</evidence>
<feature type="domain" description="DUF1206" evidence="2">
    <location>
        <begin position="113"/>
        <end position="181"/>
    </location>
</feature>